<sequence length="805" mass="91356">MHAALFQPNFNLVPTVQLPTLPATTTGHVPPLAEGTKYNVTGGAVGLIKQYADLTILVSSPNMNSMVDPLYGWRSISLHCDFRFGPDDCFVHPQIWRSCVGHLATIPWPSSNSNLSMTHWKVFGDNDLERHAPDDLILGKLQLFVLKTAALDDLDGCHKQSRDRFRRLEDEWGFGRSQLSPWDDPPARALYQLQQVLLDRLRVPAESEQIIARVCRLQRTILELHGRLNWLSVLPDMRDPPTKPLAVREDWVGALCGSEEIADRMYRASIPVWLVRPGRSDNLPSNVGKWDKEQPSQRRQCMLNPSVMDWEYDPFRPYLCHKSAGDVERYTIMDDYLVQLSNPQGEAQEEQHPVPKTAAPYFESLQDRRFDLRVPPAKIPKPSVSSYHETGSNSPINICDSSIPTEDEDEPSPHLSVATSSDLPSPCTVQSQSVQPPSPVLDATQETTGYKSVNQSHRTQGGHRVAFPPPGTQDRDKFVDIDHPDLPRMLESWSKASERVRNENRGVRLADTVGIISGTALMDPNVLVRQDDVKFKTALKLHDILMLRLELPPPLVGSLRPKEWNWILGLEVLNEPGKANTRGRKRRDEASRLLRAAIEMIPHAKHVDTARLSEVEPRWRGRLIDTVSPRDRREFSWEVGEANFRFELLSLDRHRYTLRKPVKESLCEAPDSAAYGQSHEWSWLDSTSWDERQSKLYTLFPHWRSSLKPDISLAHKGFASKDFAEAGRAVLGLWQLMGSWKESRIRPDEGSDATLEELERVLLLSLPTSRKSDLLLSASETVAYLYVANFVDVFRRAPFLPRSLN</sequence>
<name>A0A0D7ASY5_9AGAR</name>
<reference evidence="2 3" key="1">
    <citation type="journal article" date="2015" name="Fungal Genet. Biol.">
        <title>Evolution of novel wood decay mechanisms in Agaricales revealed by the genome sequences of Fistulina hepatica and Cylindrobasidium torrendii.</title>
        <authorList>
            <person name="Floudas D."/>
            <person name="Held B.W."/>
            <person name="Riley R."/>
            <person name="Nagy L.G."/>
            <person name="Koehler G."/>
            <person name="Ransdell A.S."/>
            <person name="Younus H."/>
            <person name="Chow J."/>
            <person name="Chiniquy J."/>
            <person name="Lipzen A."/>
            <person name="Tritt A."/>
            <person name="Sun H."/>
            <person name="Haridas S."/>
            <person name="LaButti K."/>
            <person name="Ohm R.A."/>
            <person name="Kues U."/>
            <person name="Blanchette R.A."/>
            <person name="Grigoriev I.V."/>
            <person name="Minto R.E."/>
            <person name="Hibbett D.S."/>
        </authorList>
    </citation>
    <scope>NUCLEOTIDE SEQUENCE [LARGE SCALE GENOMIC DNA]</scope>
    <source>
        <strain evidence="2 3">FP15055 ss-10</strain>
    </source>
</reference>
<evidence type="ECO:0000313" key="3">
    <source>
        <dbReference type="Proteomes" id="UP000054007"/>
    </source>
</evidence>
<keyword evidence="3" id="KW-1185">Reference proteome</keyword>
<gene>
    <name evidence="2" type="ORF">CYLTODRAFT_460114</name>
</gene>
<protein>
    <submittedName>
        <fullName evidence="2">Uncharacterized protein</fullName>
    </submittedName>
</protein>
<feature type="region of interest" description="Disordered" evidence="1">
    <location>
        <begin position="374"/>
        <end position="438"/>
    </location>
</feature>
<accession>A0A0D7ASY5</accession>
<evidence type="ECO:0000256" key="1">
    <source>
        <dbReference type="SAM" id="MobiDB-lite"/>
    </source>
</evidence>
<dbReference type="Proteomes" id="UP000054007">
    <property type="component" value="Unassembled WGS sequence"/>
</dbReference>
<dbReference type="EMBL" id="KN881041">
    <property type="protein sequence ID" value="KIY61125.1"/>
    <property type="molecule type" value="Genomic_DNA"/>
</dbReference>
<dbReference type="AlphaFoldDB" id="A0A0D7ASY5"/>
<dbReference type="OrthoDB" id="2634326at2759"/>
<organism evidence="2 3">
    <name type="scientific">Cylindrobasidium torrendii FP15055 ss-10</name>
    <dbReference type="NCBI Taxonomy" id="1314674"/>
    <lineage>
        <taxon>Eukaryota</taxon>
        <taxon>Fungi</taxon>
        <taxon>Dikarya</taxon>
        <taxon>Basidiomycota</taxon>
        <taxon>Agaricomycotina</taxon>
        <taxon>Agaricomycetes</taxon>
        <taxon>Agaricomycetidae</taxon>
        <taxon>Agaricales</taxon>
        <taxon>Marasmiineae</taxon>
        <taxon>Physalacriaceae</taxon>
        <taxon>Cylindrobasidium</taxon>
    </lineage>
</organism>
<evidence type="ECO:0000313" key="2">
    <source>
        <dbReference type="EMBL" id="KIY61125.1"/>
    </source>
</evidence>
<feature type="region of interest" description="Disordered" evidence="1">
    <location>
        <begin position="452"/>
        <end position="476"/>
    </location>
</feature>
<feature type="compositionally biased region" description="Polar residues" evidence="1">
    <location>
        <begin position="383"/>
        <end position="404"/>
    </location>
</feature>
<proteinExistence type="predicted"/>